<proteinExistence type="predicted"/>
<dbReference type="RefSeq" id="WP_326075421.1">
    <property type="nucleotide sequence ID" value="NZ_JARLKY010000095.1"/>
</dbReference>
<evidence type="ECO:0000313" key="2">
    <source>
        <dbReference type="EMBL" id="MEC0231414.1"/>
    </source>
</evidence>
<reference evidence="2 3" key="1">
    <citation type="submission" date="2023-03" db="EMBL/GenBank/DDBJ databases">
        <title>Bacillus Genome Sequencing.</title>
        <authorList>
            <person name="Dunlap C."/>
        </authorList>
    </citation>
    <scope>NUCLEOTIDE SEQUENCE [LARGE SCALE GENOMIC DNA]</scope>
    <source>
        <strain evidence="2 3">BD-533</strain>
    </source>
</reference>
<accession>A0ABU6GFG4</accession>
<dbReference type="Proteomes" id="UP001338137">
    <property type="component" value="Unassembled WGS sequence"/>
</dbReference>
<name>A0ABU6GFG4_9BACL</name>
<dbReference type="Pfam" id="PF05448">
    <property type="entry name" value="AXE1"/>
    <property type="match status" value="1"/>
</dbReference>
<sequence length="315" mass="34884">MNAIEARIQMLHQYRPELTKPSDLGDFWDRVQLEAAESVRYTRNLVESPFLQAEVYKVVIEGAANTSLHAWYMLPSAQLDQPIPCVVIYHGYTGSKGEPEDHAAWLLMGYAVLAIDVRGQGGETGNGLPQLNGMTKGWITQGILDPETSYYRALAIDGLCAVRCAMDMPEIDPDKVFVFGASQGGGLVLLVSALEPRIRAAIAHIPNMCHMDLGMLQSVSSLSEAAEFVTRFPHFQKEVFQTLSYFDIMNLAHQISLPVHVTVGLKDTTCLPETVFAAYNRIASSRKSLEVHPFMGHSMPVGYYSAGHSFFSQWL</sequence>
<dbReference type="PANTHER" id="PTHR40111">
    <property type="entry name" value="CEPHALOSPORIN-C DEACETYLASE"/>
    <property type="match status" value="1"/>
</dbReference>
<keyword evidence="3" id="KW-1185">Reference proteome</keyword>
<dbReference type="InterPro" id="IPR008391">
    <property type="entry name" value="AXE1_dom"/>
</dbReference>
<dbReference type="Gene3D" id="3.40.50.1820">
    <property type="entry name" value="alpha/beta hydrolase"/>
    <property type="match status" value="1"/>
</dbReference>
<comment type="caution">
    <text evidence="2">The sequence shown here is derived from an EMBL/GenBank/DDBJ whole genome shotgun (WGS) entry which is preliminary data.</text>
</comment>
<dbReference type="EMBL" id="JARLKY010000095">
    <property type="protein sequence ID" value="MEC0231414.1"/>
    <property type="molecule type" value="Genomic_DNA"/>
</dbReference>
<dbReference type="SUPFAM" id="SSF53474">
    <property type="entry name" value="alpha/beta-Hydrolases"/>
    <property type="match status" value="1"/>
</dbReference>
<dbReference type="InterPro" id="IPR039069">
    <property type="entry name" value="CE7"/>
</dbReference>
<organism evidence="2 3">
    <name type="scientific">Paenibacillus alba</name>
    <dbReference type="NCBI Taxonomy" id="1197127"/>
    <lineage>
        <taxon>Bacteria</taxon>
        <taxon>Bacillati</taxon>
        <taxon>Bacillota</taxon>
        <taxon>Bacilli</taxon>
        <taxon>Bacillales</taxon>
        <taxon>Paenibacillaceae</taxon>
        <taxon>Paenibacillus</taxon>
    </lineage>
</organism>
<feature type="domain" description="Acetyl xylan esterase" evidence="1">
    <location>
        <begin position="1"/>
        <end position="304"/>
    </location>
</feature>
<dbReference type="InterPro" id="IPR029058">
    <property type="entry name" value="AB_hydrolase_fold"/>
</dbReference>
<dbReference type="PANTHER" id="PTHR40111:SF1">
    <property type="entry name" value="CEPHALOSPORIN-C DEACETYLASE"/>
    <property type="match status" value="1"/>
</dbReference>
<gene>
    <name evidence="2" type="ORF">P4I72_30375</name>
</gene>
<protein>
    <submittedName>
        <fullName evidence="2">Acetylxylan esterase</fullName>
    </submittedName>
</protein>
<evidence type="ECO:0000259" key="1">
    <source>
        <dbReference type="Pfam" id="PF05448"/>
    </source>
</evidence>
<evidence type="ECO:0000313" key="3">
    <source>
        <dbReference type="Proteomes" id="UP001338137"/>
    </source>
</evidence>